<name>A0ABU6ZSN7_9FABA</name>
<proteinExistence type="predicted"/>
<keyword evidence="2" id="KW-1185">Reference proteome</keyword>
<dbReference type="CDD" id="cd00303">
    <property type="entry name" value="retropepsin_like"/>
    <property type="match status" value="1"/>
</dbReference>
<organism evidence="1 2">
    <name type="scientific">Stylosanthes scabra</name>
    <dbReference type="NCBI Taxonomy" id="79078"/>
    <lineage>
        <taxon>Eukaryota</taxon>
        <taxon>Viridiplantae</taxon>
        <taxon>Streptophyta</taxon>
        <taxon>Embryophyta</taxon>
        <taxon>Tracheophyta</taxon>
        <taxon>Spermatophyta</taxon>
        <taxon>Magnoliopsida</taxon>
        <taxon>eudicotyledons</taxon>
        <taxon>Gunneridae</taxon>
        <taxon>Pentapetalae</taxon>
        <taxon>rosids</taxon>
        <taxon>fabids</taxon>
        <taxon>Fabales</taxon>
        <taxon>Fabaceae</taxon>
        <taxon>Papilionoideae</taxon>
        <taxon>50 kb inversion clade</taxon>
        <taxon>dalbergioids sensu lato</taxon>
        <taxon>Dalbergieae</taxon>
        <taxon>Pterocarpus clade</taxon>
        <taxon>Stylosanthes</taxon>
    </lineage>
</organism>
<evidence type="ECO:0000313" key="2">
    <source>
        <dbReference type="Proteomes" id="UP001341840"/>
    </source>
</evidence>
<dbReference type="Proteomes" id="UP001341840">
    <property type="component" value="Unassembled WGS sequence"/>
</dbReference>
<dbReference type="Gene3D" id="2.40.70.10">
    <property type="entry name" value="Acid Proteases"/>
    <property type="match status" value="1"/>
</dbReference>
<dbReference type="EMBL" id="JASCZI010273532">
    <property type="protein sequence ID" value="MED6224984.1"/>
    <property type="molecule type" value="Genomic_DNA"/>
</dbReference>
<dbReference type="SUPFAM" id="SSF50630">
    <property type="entry name" value="Acid proteases"/>
    <property type="match status" value="1"/>
</dbReference>
<dbReference type="PANTHER" id="PTHR35046">
    <property type="entry name" value="ZINC KNUCKLE (CCHC-TYPE) FAMILY PROTEIN"/>
    <property type="match status" value="1"/>
</dbReference>
<gene>
    <name evidence="1" type="ORF">PIB30_117159</name>
</gene>
<dbReference type="InterPro" id="IPR021109">
    <property type="entry name" value="Peptidase_aspartic_dom_sf"/>
</dbReference>
<sequence>MEEEDNEDPQDKHEEEDMVADCGEALVVRHILNTAMLTEDESWLRHNIFHTRCTAQGKVCKVIIDSGSCGNVVASYKMEKLKIPTKEHPHPYKLQWLRKGNEVKVTKRCQVQFSIGSKYKDEVWCDVIPMDACHLLLGRPWQYDRRAIHD</sequence>
<comment type="caution">
    <text evidence="1">The sequence shown here is derived from an EMBL/GenBank/DDBJ whole genome shotgun (WGS) entry which is preliminary data.</text>
</comment>
<accession>A0ABU6ZSN7</accession>
<protein>
    <recommendedName>
        <fullName evidence="3">Asp_protease_2 domain-containing protein</fullName>
    </recommendedName>
</protein>
<evidence type="ECO:0008006" key="3">
    <source>
        <dbReference type="Google" id="ProtNLM"/>
    </source>
</evidence>
<dbReference type="PANTHER" id="PTHR35046:SF9">
    <property type="entry name" value="RNA-DIRECTED DNA POLYMERASE"/>
    <property type="match status" value="1"/>
</dbReference>
<evidence type="ECO:0000313" key="1">
    <source>
        <dbReference type="EMBL" id="MED6224984.1"/>
    </source>
</evidence>
<reference evidence="1 2" key="1">
    <citation type="journal article" date="2023" name="Plants (Basel)">
        <title>Bridging the Gap: Combining Genomics and Transcriptomics Approaches to Understand Stylosanthes scabra, an Orphan Legume from the Brazilian Caatinga.</title>
        <authorList>
            <person name="Ferreira-Neto J.R.C."/>
            <person name="da Silva M.D."/>
            <person name="Binneck E."/>
            <person name="de Melo N.F."/>
            <person name="da Silva R.H."/>
            <person name="de Melo A.L.T.M."/>
            <person name="Pandolfi V."/>
            <person name="Bustamante F.O."/>
            <person name="Brasileiro-Vidal A.C."/>
            <person name="Benko-Iseppon A.M."/>
        </authorList>
    </citation>
    <scope>NUCLEOTIDE SEQUENCE [LARGE SCALE GENOMIC DNA]</scope>
    <source>
        <tissue evidence="1">Leaves</tissue>
    </source>
</reference>